<evidence type="ECO:0000313" key="3">
    <source>
        <dbReference type="Proteomes" id="UP001165941"/>
    </source>
</evidence>
<dbReference type="PANTHER" id="PTHR21560:SF0">
    <property type="entry name" value="KINASE NON-CATALYTIC C-LOBE DOMAIN-CONTAINING PROTEIN 1"/>
    <property type="match status" value="1"/>
</dbReference>
<evidence type="ECO:0000313" key="2">
    <source>
        <dbReference type="EMBL" id="NIG59207.1"/>
    </source>
</evidence>
<feature type="compositionally biased region" description="Pro residues" evidence="1">
    <location>
        <begin position="250"/>
        <end position="266"/>
    </location>
</feature>
<feature type="compositionally biased region" description="Basic and acidic residues" evidence="1">
    <location>
        <begin position="275"/>
        <end position="296"/>
    </location>
</feature>
<dbReference type="Proteomes" id="UP001165941">
    <property type="component" value="Unassembled WGS sequence"/>
</dbReference>
<protein>
    <submittedName>
        <fullName evidence="2">Protein very KIND</fullName>
    </submittedName>
</protein>
<accession>A0ABX0S280</accession>
<feature type="compositionally biased region" description="Pro residues" evidence="1">
    <location>
        <begin position="185"/>
        <end position="200"/>
    </location>
</feature>
<feature type="compositionally biased region" description="Pro residues" evidence="1">
    <location>
        <begin position="393"/>
        <end position="406"/>
    </location>
</feature>
<feature type="region of interest" description="Disordered" evidence="1">
    <location>
        <begin position="342"/>
        <end position="415"/>
    </location>
</feature>
<feature type="region of interest" description="Disordered" evidence="1">
    <location>
        <begin position="107"/>
        <end position="308"/>
    </location>
</feature>
<keyword evidence="3" id="KW-1185">Reference proteome</keyword>
<comment type="caution">
    <text evidence="2">The sequence shown here is derived from an EMBL/GenBank/DDBJ whole genome shotgun (WGS) entry which is preliminary data.</text>
</comment>
<sequence>MARRSAQERPSAAEAIEVCQEEETIGLQNAFSVAELSPSTAAAPRPGSGFMQISSDSRLVAVQGPVPGQPSCLQGATLLPEAFASPATHFRPIVLAANAGVARDTLALTSGPAERPEERRGRLDGEGVGKQAPEAQGAASGLKTPDQPAPGSPEPLRDSAQGCPSPPAPAPASPLEGASLVMPKSPAPAPPMTAQMPPPERGWKEPIPTAAACGGLEPRLPGPTAAPHSPCHPAKPPGGRATQVPGQEPEGPPSAPRSPSPAPGSPDGPGGVPVREWDDRTPEGHPKWPCPADHKLCPSSVDASPLSQETACPSLQEATRLIQEEFAFDGYLDHGLEALIMGTTGPRGPKDQGQARGGEPCAGGGHHRRAAHPPVSAQRAEPPGASRQRKPATPRPPPYSPPPPAPETRGTQKSTHVLTHPRGFFANSGEYIYALKDLTYATFCGAISEKFCDLYWGQRLLQDLFRVVNGRTSPSEK</sequence>
<dbReference type="PANTHER" id="PTHR21560">
    <property type="entry name" value="VERY KIND PROTEIN"/>
    <property type="match status" value="1"/>
</dbReference>
<evidence type="ECO:0000256" key="1">
    <source>
        <dbReference type="SAM" id="MobiDB-lite"/>
    </source>
</evidence>
<dbReference type="InterPro" id="IPR029899">
    <property type="entry name" value="KNDC1"/>
</dbReference>
<feature type="compositionally biased region" description="Basic and acidic residues" evidence="1">
    <location>
        <begin position="114"/>
        <end position="127"/>
    </location>
</feature>
<name>A0ABX0S280_PONBL</name>
<dbReference type="EMBL" id="PGGH01089005">
    <property type="protein sequence ID" value="NIG59207.1"/>
    <property type="molecule type" value="Genomic_DNA"/>
</dbReference>
<gene>
    <name evidence="2" type="ORF">BU61_6489</name>
</gene>
<proteinExistence type="predicted"/>
<reference evidence="2" key="1">
    <citation type="submission" date="2018-05" db="EMBL/GenBank/DDBJ databases">
        <authorList>
            <person name="Pedro S.L.S."/>
            <person name="Freitas R.C."/>
            <person name="Barreto A.S."/>
            <person name="Lima A.O.S."/>
        </authorList>
    </citation>
    <scope>NUCLEOTIDE SEQUENCE</scope>
    <source>
        <strain evidence="2">BP203</strain>
        <tissue evidence="2">Muscle</tissue>
    </source>
</reference>
<organism evidence="2 3">
    <name type="scientific">Pontoporia blainvillei</name>
    <name type="common">Franciscana</name>
    <name type="synonym">Delphinus blainvillei</name>
    <dbReference type="NCBI Taxonomy" id="48723"/>
    <lineage>
        <taxon>Eukaryota</taxon>
        <taxon>Metazoa</taxon>
        <taxon>Chordata</taxon>
        <taxon>Craniata</taxon>
        <taxon>Vertebrata</taxon>
        <taxon>Euteleostomi</taxon>
        <taxon>Mammalia</taxon>
        <taxon>Eutheria</taxon>
        <taxon>Laurasiatheria</taxon>
        <taxon>Artiodactyla</taxon>
        <taxon>Whippomorpha</taxon>
        <taxon>Cetacea</taxon>
        <taxon>Odontoceti</taxon>
        <taxon>Pontoporiidae</taxon>
        <taxon>Pontoporia</taxon>
    </lineage>
</organism>